<gene>
    <name evidence="4" type="ORF">F904_00003</name>
</gene>
<dbReference type="eggNOG" id="COG3119">
    <property type="taxonomic scope" value="Bacteria"/>
</dbReference>
<evidence type="ECO:0000259" key="3">
    <source>
        <dbReference type="Pfam" id="PF00884"/>
    </source>
</evidence>
<dbReference type="InterPro" id="IPR050738">
    <property type="entry name" value="Sulfatase"/>
</dbReference>
<keyword evidence="5" id="KW-1185">Reference proteome</keyword>
<dbReference type="Gene3D" id="3.30.1120.10">
    <property type="match status" value="1"/>
</dbReference>
<reference evidence="4 5" key="1">
    <citation type="submission" date="2013-02" db="EMBL/GenBank/DDBJ databases">
        <title>The Genome Sequence of Acinetobacter sp. ANC 4105.</title>
        <authorList>
            <consortium name="The Broad Institute Genome Sequencing Platform"/>
            <consortium name="The Broad Institute Genome Sequencing Center for Infectious Disease"/>
            <person name="Cerqueira G."/>
            <person name="Feldgarden M."/>
            <person name="Courvalin P."/>
            <person name="Perichon B."/>
            <person name="Grillot-Courvalin C."/>
            <person name="Clermont D."/>
            <person name="Rocha E."/>
            <person name="Yoon E.-J."/>
            <person name="Nemec A."/>
            <person name="Walker B."/>
            <person name="Young S.K."/>
            <person name="Zeng Q."/>
            <person name="Gargeya S."/>
            <person name="Fitzgerald M."/>
            <person name="Haas B."/>
            <person name="Abouelleil A."/>
            <person name="Alvarado L."/>
            <person name="Arachchi H.M."/>
            <person name="Berlin A.M."/>
            <person name="Chapman S.B."/>
            <person name="Dewar J."/>
            <person name="Goldberg J."/>
            <person name="Griggs A."/>
            <person name="Gujja S."/>
            <person name="Hansen M."/>
            <person name="Howarth C."/>
            <person name="Imamovic A."/>
            <person name="Larimer J."/>
            <person name="McCowan C."/>
            <person name="Murphy C."/>
            <person name="Neiman D."/>
            <person name="Pearson M."/>
            <person name="Priest M."/>
            <person name="Roberts A."/>
            <person name="Saif S."/>
            <person name="Shea T."/>
            <person name="Sisk P."/>
            <person name="Sykes S."/>
            <person name="Wortman J."/>
            <person name="Nusbaum C."/>
            <person name="Birren B."/>
        </authorList>
    </citation>
    <scope>NUCLEOTIDE SEQUENCE [LARGE SCALE GENOMIC DNA]</scope>
    <source>
        <strain evidence="4 5">ANC 4105</strain>
    </source>
</reference>
<dbReference type="CDD" id="cd16025">
    <property type="entry name" value="PAS_like"/>
    <property type="match status" value="1"/>
</dbReference>
<dbReference type="InterPro" id="IPR017850">
    <property type="entry name" value="Alkaline_phosphatase_core_sf"/>
</dbReference>
<dbReference type="PROSITE" id="PS51257">
    <property type="entry name" value="PROKAR_LIPOPROTEIN"/>
    <property type="match status" value="1"/>
</dbReference>
<accession>N9MV44</accession>
<feature type="domain" description="Sulfatase N-terminal" evidence="3">
    <location>
        <begin position="39"/>
        <end position="445"/>
    </location>
</feature>
<dbReference type="Proteomes" id="UP000013261">
    <property type="component" value="Unassembled WGS sequence"/>
</dbReference>
<dbReference type="InterPro" id="IPR000917">
    <property type="entry name" value="Sulfatase_N"/>
</dbReference>
<organism evidence="4 5">
    <name type="scientific">Acinetobacter dispersus</name>
    <dbReference type="NCBI Taxonomy" id="70348"/>
    <lineage>
        <taxon>Bacteria</taxon>
        <taxon>Pseudomonadati</taxon>
        <taxon>Pseudomonadota</taxon>
        <taxon>Gammaproteobacteria</taxon>
        <taxon>Moraxellales</taxon>
        <taxon>Moraxellaceae</taxon>
        <taxon>Acinetobacter</taxon>
    </lineage>
</organism>
<dbReference type="HOGENOM" id="CLU_006332_11_1_6"/>
<comment type="similarity">
    <text evidence="1">Belongs to the sulfatase family.</text>
</comment>
<evidence type="ECO:0000256" key="2">
    <source>
        <dbReference type="SAM" id="SignalP"/>
    </source>
</evidence>
<protein>
    <recommendedName>
        <fullName evidence="3">Sulfatase N-terminal domain-containing protein</fullName>
    </recommendedName>
</protein>
<dbReference type="RefSeq" id="WP_005183113.1">
    <property type="nucleotide sequence ID" value="NZ_KB850048.1"/>
</dbReference>
<dbReference type="OrthoDB" id="9803751at2"/>
<dbReference type="PANTHER" id="PTHR42693:SF33">
    <property type="entry name" value="ARYLSULFATASE"/>
    <property type="match status" value="1"/>
</dbReference>
<dbReference type="Gene3D" id="3.40.720.10">
    <property type="entry name" value="Alkaline Phosphatase, subunit A"/>
    <property type="match status" value="1"/>
</dbReference>
<evidence type="ECO:0000256" key="1">
    <source>
        <dbReference type="ARBA" id="ARBA00008779"/>
    </source>
</evidence>
<keyword evidence="2" id="KW-0732">Signal</keyword>
<dbReference type="Pfam" id="PF00884">
    <property type="entry name" value="Sulfatase"/>
    <property type="match status" value="1"/>
</dbReference>
<dbReference type="PATRIC" id="fig|1217703.3.peg.2"/>
<dbReference type="PANTHER" id="PTHR42693">
    <property type="entry name" value="ARYLSULFATASE FAMILY MEMBER"/>
    <property type="match status" value="1"/>
</dbReference>
<dbReference type="EMBL" id="APRL01000001">
    <property type="protein sequence ID" value="ENW97170.1"/>
    <property type="molecule type" value="Genomic_DNA"/>
</dbReference>
<dbReference type="GO" id="GO:0004065">
    <property type="term" value="F:arylsulfatase activity"/>
    <property type="evidence" value="ECO:0007669"/>
    <property type="project" value="TreeGrafter"/>
</dbReference>
<feature type="signal peptide" evidence="2">
    <location>
        <begin position="1"/>
        <end position="23"/>
    </location>
</feature>
<comment type="caution">
    <text evidence="4">The sequence shown here is derived from an EMBL/GenBank/DDBJ whole genome shotgun (WGS) entry which is preliminary data.</text>
</comment>
<dbReference type="AlphaFoldDB" id="N9MV44"/>
<evidence type="ECO:0000313" key="5">
    <source>
        <dbReference type="Proteomes" id="UP000013261"/>
    </source>
</evidence>
<evidence type="ECO:0000313" key="4">
    <source>
        <dbReference type="EMBL" id="ENW97170.1"/>
    </source>
</evidence>
<name>N9MV44_9GAMM</name>
<dbReference type="SUPFAM" id="SSF53649">
    <property type="entry name" value="Alkaline phosphatase-like"/>
    <property type="match status" value="1"/>
</dbReference>
<feature type="chain" id="PRO_5004147292" description="Sulfatase N-terminal domain-containing protein" evidence="2">
    <location>
        <begin position="24"/>
        <end position="557"/>
    </location>
</feature>
<proteinExistence type="inferred from homology"/>
<sequence>MEKNFLLLNCKLALFGLSLTACGNENNSTTIPDLTSKKPNILFIMADDLGYSDLGAFGGEIRTPNLDKLATEGKILTDFHTAPTCSPTRAQLISGTDHHLAGIGAMAELMPEHLKGKPGYEGFLNERSVSIAEVLKDNNYRTYISGKWHLGYTPETNAHAKGFDRSFTLLNGLDLHFKQAPLAYNRNATYTEDGRKLDISKLPDHFFSTDYFTDKLIDYLDSGKNSNQPFFAYAAYTAPHWPIQAPLEYRERYRGVYDIGYDAIREARISRQKQLGIIPSNFTAAKPIPSKGILFKTWDELNTNEKALEARRMEVYAGMVENMDYNIGRIFDYLKANNLYENTLIFFVSDNGAEGSIILPHGEESGFNNSLANVGAESSYHHIGPRWAEVSAAPFHLWKDTAAEGATTAPAIIKLPNQTITSKKAHHSFASILDIFPTILDYANITPPQNSYKGRIINTPSGYSWRPMLENKTTTIRPENFTFSGELHGSKHARQGDWKIALQANPNLGSGQWELFNLKTDRGETQNLASQYPNKIQDLLRVYQQYTIDNNVLEYKQ</sequence>